<evidence type="ECO:0000313" key="1">
    <source>
        <dbReference type="EMBL" id="PTQ61773.1"/>
    </source>
</evidence>
<evidence type="ECO:0000313" key="3">
    <source>
        <dbReference type="Proteomes" id="UP000244189"/>
    </source>
</evidence>
<name>A0A2T5GR30_9SPHN</name>
<dbReference type="Proteomes" id="UP000326857">
    <property type="component" value="Unassembled WGS sequence"/>
</dbReference>
<reference evidence="2 4" key="2">
    <citation type="submission" date="2019-09" db="EMBL/GenBank/DDBJ databases">
        <authorList>
            <person name="Dittami M. S."/>
        </authorList>
    </citation>
    <scope>NUCLEOTIDE SEQUENCE [LARGE SCALE GENOMIC DNA]</scope>
    <source>
        <strain evidence="2">SPHINGO391</strain>
    </source>
</reference>
<reference evidence="1 3" key="1">
    <citation type="submission" date="2018-04" db="EMBL/GenBank/DDBJ databases">
        <title>Genomic Encyclopedia of Type Strains, Phase III (KMG-III): the genomes of soil and plant-associated and newly described type strains.</title>
        <authorList>
            <person name="Whitman W."/>
        </authorList>
    </citation>
    <scope>NUCLEOTIDE SEQUENCE [LARGE SCALE GENOMIC DNA]</scope>
    <source>
        <strain evidence="1 3">MA101b</strain>
    </source>
</reference>
<dbReference type="Proteomes" id="UP000244189">
    <property type="component" value="Unassembled WGS sequence"/>
</dbReference>
<proteinExistence type="predicted"/>
<gene>
    <name evidence="1" type="ORF">C8J26_0040</name>
    <name evidence="2" type="ORF">SPHINGO391_350312</name>
</gene>
<accession>A0A2T5GR30</accession>
<sequence>MADGCGEVKLYPVIAGESYVFNLLFTTIRTL</sequence>
<dbReference type="EMBL" id="QAOG01000001">
    <property type="protein sequence ID" value="PTQ61773.1"/>
    <property type="molecule type" value="Genomic_DNA"/>
</dbReference>
<organism evidence="1 3">
    <name type="scientific">Sphingomonas aurantiaca</name>
    <dbReference type="NCBI Taxonomy" id="185949"/>
    <lineage>
        <taxon>Bacteria</taxon>
        <taxon>Pseudomonadati</taxon>
        <taxon>Pseudomonadota</taxon>
        <taxon>Alphaproteobacteria</taxon>
        <taxon>Sphingomonadales</taxon>
        <taxon>Sphingomonadaceae</taxon>
        <taxon>Sphingomonas</taxon>
    </lineage>
</organism>
<evidence type="ECO:0000313" key="4">
    <source>
        <dbReference type="Proteomes" id="UP000326857"/>
    </source>
</evidence>
<keyword evidence="3" id="KW-1185">Reference proteome</keyword>
<dbReference type="EMBL" id="CABVLI010000029">
    <property type="protein sequence ID" value="VVT01919.1"/>
    <property type="molecule type" value="Genomic_DNA"/>
</dbReference>
<protein>
    <submittedName>
        <fullName evidence="1">Uncharacterized protein</fullName>
    </submittedName>
</protein>
<accession>A0A5E7Y506</accession>
<dbReference type="AlphaFoldDB" id="A0A2T5GR30"/>
<evidence type="ECO:0000313" key="2">
    <source>
        <dbReference type="EMBL" id="VVT01919.1"/>
    </source>
</evidence>